<evidence type="ECO:0000256" key="7">
    <source>
        <dbReference type="SAM" id="Phobius"/>
    </source>
</evidence>
<keyword evidence="4 7" id="KW-0812">Transmembrane</keyword>
<dbReference type="PANTHER" id="PTHR23513">
    <property type="entry name" value="INTEGRAL MEMBRANE EFFLUX PROTEIN-RELATED"/>
    <property type="match status" value="1"/>
</dbReference>
<dbReference type="GO" id="GO:0022857">
    <property type="term" value="F:transmembrane transporter activity"/>
    <property type="evidence" value="ECO:0007669"/>
    <property type="project" value="InterPro"/>
</dbReference>
<dbReference type="PANTHER" id="PTHR23513:SF11">
    <property type="entry name" value="STAPHYLOFERRIN A TRANSPORTER"/>
    <property type="match status" value="1"/>
</dbReference>
<gene>
    <name evidence="9" type="ORF">LL275_0865</name>
</gene>
<accession>A0A1V0NEY1</accession>
<dbReference type="SUPFAM" id="SSF103473">
    <property type="entry name" value="MFS general substrate transporter"/>
    <property type="match status" value="1"/>
</dbReference>
<dbReference type="InterPro" id="IPR036259">
    <property type="entry name" value="MFS_trans_sf"/>
</dbReference>
<evidence type="ECO:0000256" key="3">
    <source>
        <dbReference type="ARBA" id="ARBA00022475"/>
    </source>
</evidence>
<sequence>MKKIEKRNSTFLVTSSTISRIGDVLFDYANNTFLAGLNLRSLSLVGIYQTLESVMGVVFNLFGGVIADRFRRKRIIILTDFFSGLACIILSFISVEAWLVYAIIIANVFLALLSSFSGPAYKAFTKEIVEKDTIAKINSYLQTASTIVKIAVPVIAIGIYHLIGIHGSLLLDGISFVASSLIMLIVSPIIEEIKKEEKFSPHLIFQDLSAGFKYLLGQKMIFTLIVLSALVNFFLAAYNLLLPYGNQMFPKISGGVYGAFLAAEAVGGLIGAFLSGKLNKSLSTSQLLFYLGFSGLLLSTTPILYLFSSNLVLLSVAPALFNLFLTIFNIQFFSFVQRDVENEFLGRVFGIIFTVAILFMPLGTITFTLILHPNFEFNFMFIGIAVAILAMIFWLLFRKKK</sequence>
<feature type="transmembrane region" description="Helical" evidence="7">
    <location>
        <begin position="254"/>
        <end position="275"/>
    </location>
</feature>
<feature type="transmembrane region" description="Helical" evidence="7">
    <location>
        <begin position="75"/>
        <end position="93"/>
    </location>
</feature>
<dbReference type="Gene3D" id="1.20.1250.20">
    <property type="entry name" value="MFS general substrate transporter like domains"/>
    <property type="match status" value="1"/>
</dbReference>
<organism evidence="9 10">
    <name type="scientific">Lactococcus lactis subsp. lactis</name>
    <name type="common">Streptococcus lactis</name>
    <dbReference type="NCBI Taxonomy" id="1360"/>
    <lineage>
        <taxon>Bacteria</taxon>
        <taxon>Bacillati</taxon>
        <taxon>Bacillota</taxon>
        <taxon>Bacilli</taxon>
        <taxon>Lactobacillales</taxon>
        <taxon>Streptococcaceae</taxon>
        <taxon>Lactococcus</taxon>
    </lineage>
</organism>
<dbReference type="InterPro" id="IPR011701">
    <property type="entry name" value="MFS"/>
</dbReference>
<dbReference type="Pfam" id="PF07690">
    <property type="entry name" value="MFS_1"/>
    <property type="match status" value="1"/>
</dbReference>
<evidence type="ECO:0000313" key="10">
    <source>
        <dbReference type="Proteomes" id="UP000192085"/>
    </source>
</evidence>
<dbReference type="CDD" id="cd06173">
    <property type="entry name" value="MFS_MefA_like"/>
    <property type="match status" value="1"/>
</dbReference>
<feature type="transmembrane region" description="Helical" evidence="7">
    <location>
        <begin position="377"/>
        <end position="397"/>
    </location>
</feature>
<protein>
    <submittedName>
        <fullName evidence="9">ABC transporter membrane-spanning permease-macrolide efflux</fullName>
    </submittedName>
</protein>
<keyword evidence="5 7" id="KW-1133">Transmembrane helix</keyword>
<evidence type="ECO:0000256" key="4">
    <source>
        <dbReference type="ARBA" id="ARBA00022692"/>
    </source>
</evidence>
<dbReference type="EMBL" id="CP015897">
    <property type="protein sequence ID" value="ARD98497.1"/>
    <property type="molecule type" value="Genomic_DNA"/>
</dbReference>
<dbReference type="AlphaFoldDB" id="A0A1V0NEY1"/>
<evidence type="ECO:0000259" key="8">
    <source>
        <dbReference type="PROSITE" id="PS50850"/>
    </source>
</evidence>
<feature type="transmembrane region" description="Helical" evidence="7">
    <location>
        <begin position="99"/>
        <end position="118"/>
    </location>
</feature>
<reference evidence="9 10" key="1">
    <citation type="journal article" date="2017" name="BMC Genomics">
        <title>Comparative and functional genomics of the Lactococcus lactis taxon; insights into evolution and niche adaptation.</title>
        <authorList>
            <person name="Kelleher P."/>
            <person name="Bottacini F."/>
            <person name="Mahony J."/>
            <person name="Kilcawley K.N."/>
            <person name="van Sinderen D."/>
        </authorList>
    </citation>
    <scope>NUCLEOTIDE SEQUENCE [LARGE SCALE GENOMIC DNA]</scope>
    <source>
        <strain evidence="9 10">275</strain>
    </source>
</reference>
<evidence type="ECO:0000256" key="2">
    <source>
        <dbReference type="ARBA" id="ARBA00022448"/>
    </source>
</evidence>
<dbReference type="Proteomes" id="UP000192085">
    <property type="component" value="Chromosome"/>
</dbReference>
<dbReference type="PROSITE" id="PS50850">
    <property type="entry name" value="MFS"/>
    <property type="match status" value="1"/>
</dbReference>
<name>A0A1V0NEY1_LACLL</name>
<feature type="transmembrane region" description="Helical" evidence="7">
    <location>
        <begin position="169"/>
        <end position="190"/>
    </location>
</feature>
<keyword evidence="2" id="KW-0813">Transport</keyword>
<evidence type="ECO:0000313" key="9">
    <source>
        <dbReference type="EMBL" id="ARD98497.1"/>
    </source>
</evidence>
<keyword evidence="3" id="KW-1003">Cell membrane</keyword>
<keyword evidence="6 7" id="KW-0472">Membrane</keyword>
<feature type="transmembrane region" description="Helical" evidence="7">
    <location>
        <begin position="287"/>
        <end position="307"/>
    </location>
</feature>
<feature type="transmembrane region" description="Helical" evidence="7">
    <location>
        <begin position="221"/>
        <end position="242"/>
    </location>
</feature>
<dbReference type="RefSeq" id="WP_081144258.1">
    <property type="nucleotide sequence ID" value="NZ_CP015897.1"/>
</dbReference>
<evidence type="ECO:0000256" key="1">
    <source>
        <dbReference type="ARBA" id="ARBA00004651"/>
    </source>
</evidence>
<feature type="transmembrane region" description="Helical" evidence="7">
    <location>
        <begin position="139"/>
        <end position="163"/>
    </location>
</feature>
<comment type="subcellular location">
    <subcellularLocation>
        <location evidence="1">Cell membrane</location>
        <topology evidence="1">Multi-pass membrane protein</topology>
    </subcellularLocation>
</comment>
<feature type="transmembrane region" description="Helical" evidence="7">
    <location>
        <begin position="348"/>
        <end position="371"/>
    </location>
</feature>
<evidence type="ECO:0000256" key="6">
    <source>
        <dbReference type="ARBA" id="ARBA00023136"/>
    </source>
</evidence>
<dbReference type="InterPro" id="IPR020846">
    <property type="entry name" value="MFS_dom"/>
</dbReference>
<dbReference type="GO" id="GO:0005886">
    <property type="term" value="C:plasma membrane"/>
    <property type="evidence" value="ECO:0007669"/>
    <property type="project" value="UniProtKB-SubCell"/>
</dbReference>
<feature type="domain" description="Major facilitator superfamily (MFS) profile" evidence="8">
    <location>
        <begin position="1"/>
        <end position="401"/>
    </location>
</feature>
<proteinExistence type="predicted"/>
<feature type="transmembrane region" description="Helical" evidence="7">
    <location>
        <begin position="313"/>
        <end position="336"/>
    </location>
</feature>
<evidence type="ECO:0000256" key="5">
    <source>
        <dbReference type="ARBA" id="ARBA00022989"/>
    </source>
</evidence>